<dbReference type="PANTHER" id="PTHR10696">
    <property type="entry name" value="GAMMA-BUTYROBETAINE HYDROXYLASE-RELATED"/>
    <property type="match status" value="1"/>
</dbReference>
<dbReference type="InterPro" id="IPR003819">
    <property type="entry name" value="TauD/TfdA-like"/>
</dbReference>
<dbReference type="Pfam" id="PF02668">
    <property type="entry name" value="TauD"/>
    <property type="match status" value="1"/>
</dbReference>
<evidence type="ECO:0000313" key="4">
    <source>
        <dbReference type="Proteomes" id="UP000813385"/>
    </source>
</evidence>
<keyword evidence="4" id="KW-1185">Reference proteome</keyword>
<reference evidence="3" key="1">
    <citation type="journal article" date="2021" name="Nat. Commun.">
        <title>Genetic determinants of endophytism in the Arabidopsis root mycobiome.</title>
        <authorList>
            <person name="Mesny F."/>
            <person name="Miyauchi S."/>
            <person name="Thiergart T."/>
            <person name="Pickel B."/>
            <person name="Atanasova L."/>
            <person name="Karlsson M."/>
            <person name="Huettel B."/>
            <person name="Barry K.W."/>
            <person name="Haridas S."/>
            <person name="Chen C."/>
            <person name="Bauer D."/>
            <person name="Andreopoulos W."/>
            <person name="Pangilinan J."/>
            <person name="LaButti K."/>
            <person name="Riley R."/>
            <person name="Lipzen A."/>
            <person name="Clum A."/>
            <person name="Drula E."/>
            <person name="Henrissat B."/>
            <person name="Kohler A."/>
            <person name="Grigoriev I.V."/>
            <person name="Martin F.M."/>
            <person name="Hacquard S."/>
        </authorList>
    </citation>
    <scope>NUCLEOTIDE SEQUENCE</scope>
    <source>
        <strain evidence="3">MPI-CAGE-AT-0016</strain>
    </source>
</reference>
<evidence type="ECO:0000256" key="1">
    <source>
        <dbReference type="ARBA" id="ARBA00023002"/>
    </source>
</evidence>
<evidence type="ECO:0000313" key="3">
    <source>
        <dbReference type="EMBL" id="KAH7358797.1"/>
    </source>
</evidence>
<comment type="caution">
    <text evidence="3">The sequence shown here is derived from an EMBL/GenBank/DDBJ whole genome shotgun (WGS) entry which is preliminary data.</text>
</comment>
<dbReference type="InterPro" id="IPR050411">
    <property type="entry name" value="AlphaKG_dependent_hydroxylases"/>
</dbReference>
<evidence type="ECO:0000259" key="2">
    <source>
        <dbReference type="Pfam" id="PF02668"/>
    </source>
</evidence>
<accession>A0A8K0TBZ5</accession>
<dbReference type="OrthoDB" id="5224680at2759"/>
<keyword evidence="1" id="KW-0560">Oxidoreductase</keyword>
<keyword evidence="3" id="KW-0223">Dioxygenase</keyword>
<dbReference type="Gene3D" id="3.60.130.10">
    <property type="entry name" value="Clavaminate synthase-like"/>
    <property type="match status" value="1"/>
</dbReference>
<dbReference type="PANTHER" id="PTHR10696:SF49">
    <property type="entry name" value="TAUD_TFDA-LIKE DOMAIN-CONTAINING PROTEIN"/>
    <property type="match status" value="1"/>
</dbReference>
<proteinExistence type="predicted"/>
<protein>
    <submittedName>
        <fullName evidence="3">Taurine catabolism dioxygenase TauD</fullName>
    </submittedName>
</protein>
<sequence>MASTTIGPIPRAAAGLVHDSGCNSTRAEPAIFPNDFPGSVSAPSAWVGPDMTRNEDEFILTLASSDIAEVEAALDYFKGLALGGDFVTRENFPLPGLKERLAQVSRDIHSGRGFALVRGLDPKKYSVEDLTLMHLGIQSHIADTQGRQDKKGNMLVHIVADSSTEQKAAHHRHSTAPITFHTEEAADVVSWLTRSTAASGGKCIIASGHTIYNVLAATRPDMIRLLARSDWPFAFPRFHCRPILFHQDGHVIINFGRTPLVGSAAHPRSASLPKLSPRQLEALDSIEAIAKATQLEIATQAGDIHFINNLTILHRREGFVDGTDGTQKRHLVRMLLRDSKQGWAIPKELQRDWFEAFERDADRVWHLEPMPEGFFPLRINTN</sequence>
<dbReference type="InterPro" id="IPR042098">
    <property type="entry name" value="TauD-like_sf"/>
</dbReference>
<gene>
    <name evidence="3" type="ORF">B0T11DRAFT_108204</name>
</gene>
<dbReference type="GO" id="GO:0051213">
    <property type="term" value="F:dioxygenase activity"/>
    <property type="evidence" value="ECO:0007669"/>
    <property type="project" value="UniProtKB-KW"/>
</dbReference>
<name>A0A8K0TBZ5_9PEZI</name>
<dbReference type="SUPFAM" id="SSF51197">
    <property type="entry name" value="Clavaminate synthase-like"/>
    <property type="match status" value="1"/>
</dbReference>
<feature type="domain" description="TauD/TfdA-like" evidence="2">
    <location>
        <begin position="83"/>
        <end position="334"/>
    </location>
</feature>
<dbReference type="Proteomes" id="UP000813385">
    <property type="component" value="Unassembled WGS sequence"/>
</dbReference>
<dbReference type="AlphaFoldDB" id="A0A8K0TBZ5"/>
<dbReference type="EMBL" id="JAGPXD010000004">
    <property type="protein sequence ID" value="KAH7358797.1"/>
    <property type="molecule type" value="Genomic_DNA"/>
</dbReference>
<organism evidence="3 4">
    <name type="scientific">Plectosphaerella cucumerina</name>
    <dbReference type="NCBI Taxonomy" id="40658"/>
    <lineage>
        <taxon>Eukaryota</taxon>
        <taxon>Fungi</taxon>
        <taxon>Dikarya</taxon>
        <taxon>Ascomycota</taxon>
        <taxon>Pezizomycotina</taxon>
        <taxon>Sordariomycetes</taxon>
        <taxon>Hypocreomycetidae</taxon>
        <taxon>Glomerellales</taxon>
        <taxon>Plectosphaerellaceae</taxon>
        <taxon>Plectosphaerella</taxon>
    </lineage>
</organism>